<dbReference type="InterPro" id="IPR038765">
    <property type="entry name" value="Papain-like_cys_pep_sf"/>
</dbReference>
<gene>
    <name evidence="2" type="primary">UBP5</name>
    <name evidence="2" type="ORF">A0H76_297</name>
</gene>
<dbReference type="PROSITE" id="PS50235">
    <property type="entry name" value="USP_3"/>
    <property type="match status" value="1"/>
</dbReference>
<dbReference type="GO" id="GO:0005829">
    <property type="term" value="C:cytosol"/>
    <property type="evidence" value="ECO:0007669"/>
    <property type="project" value="TreeGrafter"/>
</dbReference>
<dbReference type="InterPro" id="IPR001394">
    <property type="entry name" value="Peptidase_C19_UCH"/>
</dbReference>
<dbReference type="InterPro" id="IPR050164">
    <property type="entry name" value="Peptidase_C19"/>
</dbReference>
<dbReference type="Gene3D" id="3.90.70.10">
    <property type="entry name" value="Cysteine proteinases"/>
    <property type="match status" value="1"/>
</dbReference>
<evidence type="ECO:0000259" key="1">
    <source>
        <dbReference type="PROSITE" id="PS50235"/>
    </source>
</evidence>
<accession>A0A1X0QJ13</accession>
<dbReference type="InterPro" id="IPR028889">
    <property type="entry name" value="USP"/>
</dbReference>
<reference evidence="2 3" key="1">
    <citation type="journal article" date="2017" name="Environ. Microbiol.">
        <title>Decay of the glycolytic pathway and adaptation to intranuclear parasitism within Enterocytozoonidae microsporidia.</title>
        <authorList>
            <person name="Wiredu Boakye D."/>
            <person name="Jaroenlak P."/>
            <person name="Prachumwat A."/>
            <person name="Williams T.A."/>
            <person name="Bateman K.S."/>
            <person name="Itsathitphaisarn O."/>
            <person name="Sritunyalucksana K."/>
            <person name="Paszkiewicz K.H."/>
            <person name="Moore K.A."/>
            <person name="Stentiford G.D."/>
            <person name="Williams B.A."/>
        </authorList>
    </citation>
    <scope>NUCLEOTIDE SEQUENCE [LARGE SCALE GENOMIC DNA]</scope>
    <source>
        <strain evidence="3">canceri</strain>
    </source>
</reference>
<dbReference type="VEuPathDB" id="MicrosporidiaDB:A0H76_297"/>
<dbReference type="GO" id="GO:0016579">
    <property type="term" value="P:protein deubiquitination"/>
    <property type="evidence" value="ECO:0007669"/>
    <property type="project" value="InterPro"/>
</dbReference>
<evidence type="ECO:0000313" key="3">
    <source>
        <dbReference type="Proteomes" id="UP000192501"/>
    </source>
</evidence>
<comment type="caution">
    <text evidence="2">The sequence shown here is derived from an EMBL/GenBank/DDBJ whole genome shotgun (WGS) entry which is preliminary data.</text>
</comment>
<dbReference type="Pfam" id="PF00443">
    <property type="entry name" value="UCH"/>
    <property type="match status" value="1"/>
</dbReference>
<dbReference type="AlphaFoldDB" id="A0A1X0QJ13"/>
<name>A0A1X0QJ13_9MICR</name>
<proteinExistence type="predicted"/>
<dbReference type="GO" id="GO:0005634">
    <property type="term" value="C:nucleus"/>
    <property type="evidence" value="ECO:0007669"/>
    <property type="project" value="TreeGrafter"/>
</dbReference>
<dbReference type="EMBL" id="LTAI01000124">
    <property type="protein sequence ID" value="ORD99733.1"/>
    <property type="molecule type" value="Genomic_DNA"/>
</dbReference>
<dbReference type="VEuPathDB" id="MicrosporidiaDB:HERIO_2120"/>
<dbReference type="SUPFAM" id="SSF54001">
    <property type="entry name" value="Cysteine proteinases"/>
    <property type="match status" value="1"/>
</dbReference>
<sequence>MNQNNKEYKFILKLSKSNDSELVEFDEDTNFNFMIIENNLCISYSGPNIRKEYFLIEIFKKRFTFGFSNYLNSFILKLNSDDLQGELNTNVSITKLNDIKNSFCGLTNMSATCYINSLVQVLRYIDEFRSKLSEVTDKCFYKKLLNSVYLKMDSNTIEDDYLKKFINNLPFVESPDRHEDVHEFARILFDKLENEDKTITKMFEGKTEHVFKCECGCEYKREGIFQELILHLNENFSKSFKDNIKPNYIDDYKCEKHEKTKAVEKLYYKELPKYLFVLIKRFEYDWDIDEGKKINDYFNYPEEFNFYEYVNQEGKNDHYTLKGNIVHYGSFSEGHFYCYINIDGKYYKFDDTKVYEVVKDEVLDWNYGGKNIVNNKTNRFSAYYLLYENKDVEFKVDANKDKLSIIEEKEINYNFVFKNDLINFNGPLHYNFMSDDYVKRNFYNGSAYEYQNAQCVFRDLYICPEVFSLTNFKRIKDTGLYNDLFLVHYDCKSYGKLVFVKEFDVKYGCSKLNNLLLTDIISVNNLSNLKKYNKKFLYKENEDKIEQVEYDYTDIKDGDIFIVSNEEFEKVNQHLNYLRNNRYVYVNDTPLFVSRNDDLVKSLNKSLNTNMINEVKLLENNSYLIENNEYFIFYVCFLDKNIDFNAVSHIHYFYMKKDSRTDDLIKKFRESNEQCFLDNNNCEISLFRTSFDNTLMEYNPNSNSLLFESDIIKALFVITPFIENILVIKFSRSGNYPTVTEMVDTVKEFRSKHMYNGKISIVKNDEIIE</sequence>
<dbReference type="PANTHER" id="PTHR24006">
    <property type="entry name" value="UBIQUITIN CARBOXYL-TERMINAL HYDROLASE"/>
    <property type="match status" value="1"/>
</dbReference>
<feature type="domain" description="USP" evidence="1">
    <location>
        <begin position="104"/>
        <end position="390"/>
    </location>
</feature>
<dbReference type="GO" id="GO:0004843">
    <property type="term" value="F:cysteine-type deubiquitinase activity"/>
    <property type="evidence" value="ECO:0007669"/>
    <property type="project" value="InterPro"/>
</dbReference>
<organism evidence="2 3">
    <name type="scientific">Hepatospora eriocheir</name>
    <dbReference type="NCBI Taxonomy" id="1081669"/>
    <lineage>
        <taxon>Eukaryota</taxon>
        <taxon>Fungi</taxon>
        <taxon>Fungi incertae sedis</taxon>
        <taxon>Microsporidia</taxon>
        <taxon>Hepatosporidae</taxon>
        <taxon>Hepatospora</taxon>
    </lineage>
</organism>
<evidence type="ECO:0000313" key="2">
    <source>
        <dbReference type="EMBL" id="ORD99733.1"/>
    </source>
</evidence>
<dbReference type="Proteomes" id="UP000192501">
    <property type="component" value="Unassembled WGS sequence"/>
</dbReference>
<protein>
    <submittedName>
        <fullName evidence="2">UBP5</fullName>
    </submittedName>
</protein>
<dbReference type="VEuPathDB" id="MicrosporidiaDB:HERIO_2119"/>